<keyword evidence="1" id="KW-1133">Transmembrane helix</keyword>
<dbReference type="PANTHER" id="PTHR39430:SF1">
    <property type="entry name" value="PROTEASE"/>
    <property type="match status" value="1"/>
</dbReference>
<feature type="transmembrane region" description="Helical" evidence="1">
    <location>
        <begin position="75"/>
        <end position="93"/>
    </location>
</feature>
<keyword evidence="1" id="KW-0472">Membrane</keyword>
<name>A0ABU0AC26_9BACI</name>
<comment type="caution">
    <text evidence="3">The sequence shown here is derived from an EMBL/GenBank/DDBJ whole genome shotgun (WGS) entry which is preliminary data.</text>
</comment>
<feature type="transmembrane region" description="Helical" evidence="1">
    <location>
        <begin position="7"/>
        <end position="26"/>
    </location>
</feature>
<protein>
    <submittedName>
        <fullName evidence="3">Membrane protease YdiL (CAAX protease family)</fullName>
    </submittedName>
</protein>
<dbReference type="GO" id="GO:0006508">
    <property type="term" value="P:proteolysis"/>
    <property type="evidence" value="ECO:0007669"/>
    <property type="project" value="UniProtKB-KW"/>
</dbReference>
<reference evidence="3 4" key="1">
    <citation type="submission" date="2023-07" db="EMBL/GenBank/DDBJ databases">
        <title>Genomic Encyclopedia of Type Strains, Phase IV (KMG-IV): sequencing the most valuable type-strain genomes for metagenomic binning, comparative biology and taxonomic classification.</title>
        <authorList>
            <person name="Goeker M."/>
        </authorList>
    </citation>
    <scope>NUCLEOTIDE SEQUENCE [LARGE SCALE GENOMIC DNA]</scope>
    <source>
        <strain evidence="3 4">DSM 23494</strain>
    </source>
</reference>
<evidence type="ECO:0000313" key="4">
    <source>
        <dbReference type="Proteomes" id="UP001238088"/>
    </source>
</evidence>
<accession>A0ABU0AC26</accession>
<proteinExistence type="predicted"/>
<keyword evidence="4" id="KW-1185">Reference proteome</keyword>
<gene>
    <name evidence="3" type="ORF">J2S17_000671</name>
</gene>
<dbReference type="GO" id="GO:0008233">
    <property type="term" value="F:peptidase activity"/>
    <property type="evidence" value="ECO:0007669"/>
    <property type="project" value="UniProtKB-KW"/>
</dbReference>
<dbReference type="EMBL" id="JAUSUB010000002">
    <property type="protein sequence ID" value="MDQ0268802.1"/>
    <property type="molecule type" value="Genomic_DNA"/>
</dbReference>
<dbReference type="Proteomes" id="UP001238088">
    <property type="component" value="Unassembled WGS sequence"/>
</dbReference>
<dbReference type="PANTHER" id="PTHR39430">
    <property type="entry name" value="MEMBRANE-ASSOCIATED PROTEASE-RELATED"/>
    <property type="match status" value="1"/>
</dbReference>
<keyword evidence="3" id="KW-0378">Hydrolase</keyword>
<dbReference type="InterPro" id="IPR003675">
    <property type="entry name" value="Rce1/LyrA-like_dom"/>
</dbReference>
<keyword evidence="3" id="KW-0645">Protease</keyword>
<feature type="transmembrane region" description="Helical" evidence="1">
    <location>
        <begin position="46"/>
        <end position="63"/>
    </location>
</feature>
<feature type="domain" description="CAAX prenyl protease 2/Lysostaphin resistance protein A-like" evidence="2">
    <location>
        <begin position="13"/>
        <end position="108"/>
    </location>
</feature>
<evidence type="ECO:0000256" key="1">
    <source>
        <dbReference type="SAM" id="Phobius"/>
    </source>
</evidence>
<organism evidence="3 4">
    <name type="scientific">Cytobacillus purgationiresistens</name>
    <dbReference type="NCBI Taxonomy" id="863449"/>
    <lineage>
        <taxon>Bacteria</taxon>
        <taxon>Bacillati</taxon>
        <taxon>Bacillota</taxon>
        <taxon>Bacilli</taxon>
        <taxon>Bacillales</taxon>
        <taxon>Bacillaceae</taxon>
        <taxon>Cytobacillus</taxon>
    </lineage>
</organism>
<sequence length="118" mass="13687">MLLIPNLRGVLLAIIMTLIYMFYIAITEEFIFRGFLITALNKSFGMHVSIIIAVFVFVFIGHLPKINHLFHHPPYIFHLFAFGLVLSYAYVLSESLWLSVGLHWGWNLGSFLEERMLL</sequence>
<dbReference type="Pfam" id="PF02517">
    <property type="entry name" value="Rce1-like"/>
    <property type="match status" value="1"/>
</dbReference>
<evidence type="ECO:0000313" key="3">
    <source>
        <dbReference type="EMBL" id="MDQ0268802.1"/>
    </source>
</evidence>
<keyword evidence="1" id="KW-0812">Transmembrane</keyword>
<evidence type="ECO:0000259" key="2">
    <source>
        <dbReference type="Pfam" id="PF02517"/>
    </source>
</evidence>